<sequence length="119" mass="13632">MTFRKKVCVHKLNKNASGPAAAARALGVHLLAQIDMSVFITRSGGRFCWPISCSLHVSMQCCKTRLRRITFHPDGRGSFYEIEVLHFERFVRFRYIEMKMVHARSRSPARRSSATACRS</sequence>
<dbReference type="AlphaFoldDB" id="A0A4C1Y2G3"/>
<gene>
    <name evidence="1" type="ORF">EVAR_52080_1</name>
</gene>
<proteinExistence type="predicted"/>
<evidence type="ECO:0000313" key="1">
    <source>
        <dbReference type="EMBL" id="GBP69583.1"/>
    </source>
</evidence>
<keyword evidence="2" id="KW-1185">Reference proteome</keyword>
<protein>
    <submittedName>
        <fullName evidence="1">Uncharacterized protein</fullName>
    </submittedName>
</protein>
<organism evidence="1 2">
    <name type="scientific">Eumeta variegata</name>
    <name type="common">Bagworm moth</name>
    <name type="synonym">Eumeta japonica</name>
    <dbReference type="NCBI Taxonomy" id="151549"/>
    <lineage>
        <taxon>Eukaryota</taxon>
        <taxon>Metazoa</taxon>
        <taxon>Ecdysozoa</taxon>
        <taxon>Arthropoda</taxon>
        <taxon>Hexapoda</taxon>
        <taxon>Insecta</taxon>
        <taxon>Pterygota</taxon>
        <taxon>Neoptera</taxon>
        <taxon>Endopterygota</taxon>
        <taxon>Lepidoptera</taxon>
        <taxon>Glossata</taxon>
        <taxon>Ditrysia</taxon>
        <taxon>Tineoidea</taxon>
        <taxon>Psychidae</taxon>
        <taxon>Oiketicinae</taxon>
        <taxon>Eumeta</taxon>
    </lineage>
</organism>
<comment type="caution">
    <text evidence="1">The sequence shown here is derived from an EMBL/GenBank/DDBJ whole genome shotgun (WGS) entry which is preliminary data.</text>
</comment>
<name>A0A4C1Y2G3_EUMVA</name>
<dbReference type="EMBL" id="BGZK01001045">
    <property type="protein sequence ID" value="GBP69583.1"/>
    <property type="molecule type" value="Genomic_DNA"/>
</dbReference>
<dbReference type="Proteomes" id="UP000299102">
    <property type="component" value="Unassembled WGS sequence"/>
</dbReference>
<evidence type="ECO:0000313" key="2">
    <source>
        <dbReference type="Proteomes" id="UP000299102"/>
    </source>
</evidence>
<reference evidence="1 2" key="1">
    <citation type="journal article" date="2019" name="Commun. Biol.">
        <title>The bagworm genome reveals a unique fibroin gene that provides high tensile strength.</title>
        <authorList>
            <person name="Kono N."/>
            <person name="Nakamura H."/>
            <person name="Ohtoshi R."/>
            <person name="Tomita M."/>
            <person name="Numata K."/>
            <person name="Arakawa K."/>
        </authorList>
    </citation>
    <scope>NUCLEOTIDE SEQUENCE [LARGE SCALE GENOMIC DNA]</scope>
</reference>
<accession>A0A4C1Y2G3</accession>